<evidence type="ECO:0000313" key="1">
    <source>
        <dbReference type="EMBL" id="PKU33436.1"/>
    </source>
</evidence>
<dbReference type="EMBL" id="KZ510091">
    <property type="protein sequence ID" value="PKU33436.1"/>
    <property type="molecule type" value="Genomic_DNA"/>
</dbReference>
<name>A0A2I0TI25_LIMLA</name>
<dbReference type="AlphaFoldDB" id="A0A2I0TI25"/>
<dbReference type="Proteomes" id="UP000233556">
    <property type="component" value="Unassembled WGS sequence"/>
</dbReference>
<reference evidence="2" key="1">
    <citation type="submission" date="2017-11" db="EMBL/GenBank/DDBJ databases">
        <authorList>
            <person name="Lima N.C."/>
            <person name="Parody-Merino A.M."/>
            <person name="Battley P.F."/>
            <person name="Fidler A.E."/>
            <person name="Prosdocimi F."/>
        </authorList>
    </citation>
    <scope>NUCLEOTIDE SEQUENCE [LARGE SCALE GENOMIC DNA]</scope>
</reference>
<evidence type="ECO:0000313" key="2">
    <source>
        <dbReference type="Proteomes" id="UP000233556"/>
    </source>
</evidence>
<protein>
    <submittedName>
        <fullName evidence="1">Uncharacterized protein</fullName>
    </submittedName>
</protein>
<accession>A0A2I0TI25</accession>
<keyword evidence="2" id="KW-1185">Reference proteome</keyword>
<proteinExistence type="predicted"/>
<organism evidence="1 2">
    <name type="scientific">Limosa lapponica baueri</name>
    <dbReference type="NCBI Taxonomy" id="1758121"/>
    <lineage>
        <taxon>Eukaryota</taxon>
        <taxon>Metazoa</taxon>
        <taxon>Chordata</taxon>
        <taxon>Craniata</taxon>
        <taxon>Vertebrata</taxon>
        <taxon>Euteleostomi</taxon>
        <taxon>Archelosauria</taxon>
        <taxon>Archosauria</taxon>
        <taxon>Dinosauria</taxon>
        <taxon>Saurischia</taxon>
        <taxon>Theropoda</taxon>
        <taxon>Coelurosauria</taxon>
        <taxon>Aves</taxon>
        <taxon>Neognathae</taxon>
        <taxon>Neoaves</taxon>
        <taxon>Charadriiformes</taxon>
        <taxon>Scolopacidae</taxon>
        <taxon>Limosa</taxon>
    </lineage>
</organism>
<gene>
    <name evidence="1" type="ORF">llap_16259</name>
</gene>
<sequence length="108" mass="12150">MKSSVAYDRQETSPPQNHRISLLEVSHGSIKFPKHQSKGGVRILGPVAMVSMIQILYNFKKEKAPKRSPVLAKEKHQLRVPVIFNPVANQVKKKNPSKSSIYQGIQGY</sequence>
<reference evidence="2" key="2">
    <citation type="submission" date="2017-12" db="EMBL/GenBank/DDBJ databases">
        <title>Genome sequence of the Bar-tailed Godwit (Limosa lapponica baueri).</title>
        <authorList>
            <person name="Lima N.C.B."/>
            <person name="Parody-Merino A.M."/>
            <person name="Battley P.F."/>
            <person name="Fidler A.E."/>
            <person name="Prosdocimi F."/>
        </authorList>
    </citation>
    <scope>NUCLEOTIDE SEQUENCE [LARGE SCALE GENOMIC DNA]</scope>
</reference>